<dbReference type="Pfam" id="PF13439">
    <property type="entry name" value="Glyco_transf_4"/>
    <property type="match status" value="1"/>
</dbReference>
<dbReference type="Pfam" id="PF13692">
    <property type="entry name" value="Glyco_trans_1_4"/>
    <property type="match status" value="1"/>
</dbReference>
<protein>
    <submittedName>
        <fullName evidence="4">Glycosyl transferase</fullName>
    </submittedName>
</protein>
<dbReference type="GO" id="GO:0016757">
    <property type="term" value="F:glycosyltransferase activity"/>
    <property type="evidence" value="ECO:0007669"/>
    <property type="project" value="UniProtKB-KW"/>
</dbReference>
<dbReference type="PANTHER" id="PTHR12526">
    <property type="entry name" value="GLYCOSYLTRANSFERASE"/>
    <property type="match status" value="1"/>
</dbReference>
<proteinExistence type="predicted"/>
<gene>
    <name evidence="4" type="ORF">MARA_15690</name>
</gene>
<dbReference type="CDD" id="cd03802">
    <property type="entry name" value="GT4_AviGT4-like"/>
    <property type="match status" value="1"/>
</dbReference>
<evidence type="ECO:0000313" key="4">
    <source>
        <dbReference type="EMBL" id="BBY48101.1"/>
    </source>
</evidence>
<accession>A0A7I7RVA3</accession>
<dbReference type="PANTHER" id="PTHR12526:SF595">
    <property type="entry name" value="BLL5217 PROTEIN"/>
    <property type="match status" value="1"/>
</dbReference>
<dbReference type="Proteomes" id="UP000467428">
    <property type="component" value="Chromosome"/>
</dbReference>
<feature type="domain" description="Glycosyltransferase subfamily 4-like N-terminal" evidence="3">
    <location>
        <begin position="18"/>
        <end position="159"/>
    </location>
</feature>
<dbReference type="EMBL" id="AP022593">
    <property type="protein sequence ID" value="BBY48101.1"/>
    <property type="molecule type" value="Genomic_DNA"/>
</dbReference>
<dbReference type="InterPro" id="IPR028098">
    <property type="entry name" value="Glyco_trans_4-like_N"/>
</dbReference>
<dbReference type="Gene3D" id="3.40.50.2000">
    <property type="entry name" value="Glycogen Phosphorylase B"/>
    <property type="match status" value="2"/>
</dbReference>
<dbReference type="KEGG" id="marz:MARA_15690"/>
<reference evidence="4 5" key="1">
    <citation type="journal article" date="2019" name="Emerg. Microbes Infect.">
        <title>Comprehensive subspecies identification of 175 nontuberculous mycobacteria species based on 7547 genomic profiles.</title>
        <authorList>
            <person name="Matsumoto Y."/>
            <person name="Kinjo T."/>
            <person name="Motooka D."/>
            <person name="Nabeya D."/>
            <person name="Jung N."/>
            <person name="Uechi K."/>
            <person name="Horii T."/>
            <person name="Iida T."/>
            <person name="Fujita J."/>
            <person name="Nakamura S."/>
        </authorList>
    </citation>
    <scope>NUCLEOTIDE SEQUENCE [LARGE SCALE GENOMIC DNA]</scope>
    <source>
        <strain evidence="4 5">JCM 18538</strain>
    </source>
</reference>
<keyword evidence="2 4" id="KW-0808">Transferase</keyword>
<evidence type="ECO:0000259" key="3">
    <source>
        <dbReference type="Pfam" id="PF13439"/>
    </source>
</evidence>
<geneLocation type="plasmid" evidence="5">
    <name>pjcm18538 dna</name>
</geneLocation>
<name>A0A7I7RVA3_9MYCO</name>
<evidence type="ECO:0000313" key="5">
    <source>
        <dbReference type="Proteomes" id="UP000467428"/>
    </source>
</evidence>
<keyword evidence="1" id="KW-0328">Glycosyltransferase</keyword>
<keyword evidence="5" id="KW-1185">Reference proteome</keyword>
<organism evidence="4 5">
    <name type="scientific">Mycolicibacterium arabiense</name>
    <dbReference type="NCBI Taxonomy" id="1286181"/>
    <lineage>
        <taxon>Bacteria</taxon>
        <taxon>Bacillati</taxon>
        <taxon>Actinomycetota</taxon>
        <taxon>Actinomycetes</taxon>
        <taxon>Mycobacteriales</taxon>
        <taxon>Mycobacteriaceae</taxon>
        <taxon>Mycolicibacterium</taxon>
    </lineage>
</organism>
<evidence type="ECO:0000256" key="1">
    <source>
        <dbReference type="ARBA" id="ARBA00022676"/>
    </source>
</evidence>
<sequence length="338" mass="36024">MKVGLLAPPWAAIPPPSYGGTEAVVCQLAQGLVAAGHEVVLYATGDSTVPVPLVSAVASAEWDRIGNGEVELPYVMAGYEALAGCDIIHDHTLLGPAWALATGYDRVVTTCHGPFSGELRAIYGRYGKRLPVVAISHDQASRAPEIAVDRVIHHGLDLDEYPQGEGDGDYLLFLGRMTPDKGVREAILAARAAGETLIIAAKNREPAEKRYFADQIQPLLADDVEVVGEVAGEAKLNLLGAAKALLNPIQWAEPFGLVMIEAMACGTPVIACPIGATREIVDSGHTGFLCADTAELAAAIHRVDRLDRGLCRATVTERFSTGRMIDDHLTLYQEMVAR</sequence>
<dbReference type="AlphaFoldDB" id="A0A7I7RVA3"/>
<evidence type="ECO:0000256" key="2">
    <source>
        <dbReference type="ARBA" id="ARBA00022679"/>
    </source>
</evidence>
<dbReference type="SUPFAM" id="SSF53756">
    <property type="entry name" value="UDP-Glycosyltransferase/glycogen phosphorylase"/>
    <property type="match status" value="1"/>
</dbReference>